<feature type="chain" id="PRO_5026763612" description="trypsin" evidence="12">
    <location>
        <begin position="24"/>
        <end position="326"/>
    </location>
</feature>
<feature type="domain" description="Peptidase S1" evidence="13">
    <location>
        <begin position="48"/>
        <end position="279"/>
    </location>
</feature>
<dbReference type="Proteomes" id="UP000504634">
    <property type="component" value="Unplaced"/>
</dbReference>
<dbReference type="RefSeq" id="XP_030370347.1">
    <property type="nucleotide sequence ID" value="XM_030514487.1"/>
</dbReference>
<dbReference type="PROSITE" id="PS50240">
    <property type="entry name" value="TRYPSIN_DOM"/>
    <property type="match status" value="1"/>
</dbReference>
<dbReference type="AlphaFoldDB" id="A0A6J2T5Y2"/>
<dbReference type="PANTHER" id="PTHR24276">
    <property type="entry name" value="POLYSERASE-RELATED"/>
    <property type="match status" value="1"/>
</dbReference>
<comment type="catalytic activity">
    <reaction evidence="9">
        <text>Preferential cleavage: Arg-|-Xaa, Lys-|-Xaa.</text>
        <dbReference type="EC" id="3.4.21.4"/>
    </reaction>
</comment>
<dbReference type="InterPro" id="IPR001314">
    <property type="entry name" value="Peptidase_S1A"/>
</dbReference>
<dbReference type="PROSITE" id="PS00135">
    <property type="entry name" value="TRYPSIN_SER"/>
    <property type="match status" value="1"/>
</dbReference>
<keyword evidence="4" id="KW-0222">Digestion</keyword>
<keyword evidence="2 11" id="KW-0645">Protease</keyword>
<dbReference type="InterPro" id="IPR033116">
    <property type="entry name" value="TRYPSIN_SER"/>
</dbReference>
<dbReference type="InterPro" id="IPR018114">
    <property type="entry name" value="TRYPSIN_HIS"/>
</dbReference>
<evidence type="ECO:0000256" key="8">
    <source>
        <dbReference type="ARBA" id="ARBA00023157"/>
    </source>
</evidence>
<feature type="signal peptide" evidence="12">
    <location>
        <begin position="1"/>
        <end position="23"/>
    </location>
</feature>
<evidence type="ECO:0000256" key="11">
    <source>
        <dbReference type="RuleBase" id="RU363034"/>
    </source>
</evidence>
<keyword evidence="7" id="KW-0865">Zymogen</keyword>
<dbReference type="SMART" id="SM00020">
    <property type="entry name" value="Tryp_SPc"/>
    <property type="match status" value="1"/>
</dbReference>
<dbReference type="InterPro" id="IPR001254">
    <property type="entry name" value="Trypsin_dom"/>
</dbReference>
<gene>
    <name evidence="15" type="primary">LOC115620966</name>
</gene>
<dbReference type="Pfam" id="PF00089">
    <property type="entry name" value="Trypsin"/>
    <property type="match status" value="1"/>
</dbReference>
<evidence type="ECO:0000256" key="7">
    <source>
        <dbReference type="ARBA" id="ARBA00023145"/>
    </source>
</evidence>
<dbReference type="PROSITE" id="PS00134">
    <property type="entry name" value="TRYPSIN_HIS"/>
    <property type="match status" value="1"/>
</dbReference>
<evidence type="ECO:0000313" key="15">
    <source>
        <dbReference type="RefSeq" id="XP_030370347.1"/>
    </source>
</evidence>
<dbReference type="OrthoDB" id="10061449at2759"/>
<organism evidence="14 15">
    <name type="scientific">Drosophila lebanonensis</name>
    <name type="common">Fruit fly</name>
    <name type="synonym">Scaptodrosophila lebanonensis</name>
    <dbReference type="NCBI Taxonomy" id="7225"/>
    <lineage>
        <taxon>Eukaryota</taxon>
        <taxon>Metazoa</taxon>
        <taxon>Ecdysozoa</taxon>
        <taxon>Arthropoda</taxon>
        <taxon>Hexapoda</taxon>
        <taxon>Insecta</taxon>
        <taxon>Pterygota</taxon>
        <taxon>Neoptera</taxon>
        <taxon>Endopterygota</taxon>
        <taxon>Diptera</taxon>
        <taxon>Brachycera</taxon>
        <taxon>Muscomorpha</taxon>
        <taxon>Ephydroidea</taxon>
        <taxon>Drosophilidae</taxon>
        <taxon>Scaptodrosophila</taxon>
    </lineage>
</organism>
<reference evidence="15" key="1">
    <citation type="submission" date="2025-08" db="UniProtKB">
        <authorList>
            <consortium name="RefSeq"/>
        </authorList>
    </citation>
    <scope>IDENTIFICATION</scope>
    <source>
        <strain evidence="15">11010-0011.00</strain>
        <tissue evidence="15">Whole body</tissue>
    </source>
</reference>
<dbReference type="PRINTS" id="PR00722">
    <property type="entry name" value="CHYMOTRYPSIN"/>
</dbReference>
<evidence type="ECO:0000256" key="9">
    <source>
        <dbReference type="ARBA" id="ARBA00036320"/>
    </source>
</evidence>
<evidence type="ECO:0000256" key="10">
    <source>
        <dbReference type="ARBA" id="ARBA00038868"/>
    </source>
</evidence>
<comment type="similarity">
    <text evidence="1">Belongs to the peptidase S1 family.</text>
</comment>
<evidence type="ECO:0000259" key="13">
    <source>
        <dbReference type="PROSITE" id="PS50240"/>
    </source>
</evidence>
<evidence type="ECO:0000256" key="2">
    <source>
        <dbReference type="ARBA" id="ARBA00022670"/>
    </source>
</evidence>
<name>A0A6J2T5Y2_DROLE</name>
<evidence type="ECO:0000256" key="6">
    <source>
        <dbReference type="ARBA" id="ARBA00022825"/>
    </source>
</evidence>
<sequence>MIKYYNYVLQILILLLSLQSSECRHHGHGQGRAARAKKDRNYNGLGRIIGGTAADPNESPYQVSIQYDSDHICGGAILAPTWVVTAGHCIMGGITVLVGVYDLKVVNEEFRYEVEEMFQHCSYLDAEMNHDIGMIRTKKRISFNEKVAMIQLETEELEPYAELRLTGWGATKYERKPSGTNSQDIDIEYPTIKQAMTFKFWPRGRCLEKWEPKLGVDEDGLCAYNSIGHGACVGDSGSPLTHKGKIVGLASYVSACARGLPDVFVSTFIYHDFIRTVMNDCPRRQMDGDSKAHNDKITKPIKIPKLKLRCARSHSGRCRKARRTKN</sequence>
<keyword evidence="6 11" id="KW-0720">Serine protease</keyword>
<evidence type="ECO:0000256" key="12">
    <source>
        <dbReference type="SAM" id="SignalP"/>
    </source>
</evidence>
<dbReference type="EC" id="3.4.21.4" evidence="10"/>
<dbReference type="PANTHER" id="PTHR24276:SF97">
    <property type="entry name" value="GH13245P2-RELATED"/>
    <property type="match status" value="1"/>
</dbReference>
<keyword evidence="3 12" id="KW-0732">Signal</keyword>
<dbReference type="GeneID" id="115620966"/>
<dbReference type="InterPro" id="IPR009003">
    <property type="entry name" value="Peptidase_S1_PA"/>
</dbReference>
<proteinExistence type="inferred from homology"/>
<dbReference type="CDD" id="cd00190">
    <property type="entry name" value="Tryp_SPc"/>
    <property type="match status" value="1"/>
</dbReference>
<protein>
    <recommendedName>
        <fullName evidence="10">trypsin</fullName>
        <ecNumber evidence="10">3.4.21.4</ecNumber>
    </recommendedName>
</protein>
<evidence type="ECO:0000256" key="3">
    <source>
        <dbReference type="ARBA" id="ARBA00022729"/>
    </source>
</evidence>
<dbReference type="InterPro" id="IPR050430">
    <property type="entry name" value="Peptidase_S1"/>
</dbReference>
<evidence type="ECO:0000313" key="14">
    <source>
        <dbReference type="Proteomes" id="UP000504634"/>
    </source>
</evidence>
<evidence type="ECO:0000256" key="5">
    <source>
        <dbReference type="ARBA" id="ARBA00022801"/>
    </source>
</evidence>
<dbReference type="SUPFAM" id="SSF50494">
    <property type="entry name" value="Trypsin-like serine proteases"/>
    <property type="match status" value="1"/>
</dbReference>
<keyword evidence="14" id="KW-1185">Reference proteome</keyword>
<keyword evidence="8" id="KW-1015">Disulfide bond</keyword>
<evidence type="ECO:0000256" key="1">
    <source>
        <dbReference type="ARBA" id="ARBA00007664"/>
    </source>
</evidence>
<dbReference type="GO" id="GO:0007586">
    <property type="term" value="P:digestion"/>
    <property type="evidence" value="ECO:0007669"/>
    <property type="project" value="UniProtKB-KW"/>
</dbReference>
<dbReference type="FunFam" id="2.40.10.10:FF:000068">
    <property type="entry name" value="transmembrane protease serine 2"/>
    <property type="match status" value="1"/>
</dbReference>
<dbReference type="GO" id="GO:0004252">
    <property type="term" value="F:serine-type endopeptidase activity"/>
    <property type="evidence" value="ECO:0007669"/>
    <property type="project" value="UniProtKB-EC"/>
</dbReference>
<dbReference type="GO" id="GO:0006508">
    <property type="term" value="P:proteolysis"/>
    <property type="evidence" value="ECO:0007669"/>
    <property type="project" value="UniProtKB-KW"/>
</dbReference>
<accession>A0A6J2T5Y2</accession>
<evidence type="ECO:0000256" key="4">
    <source>
        <dbReference type="ARBA" id="ARBA00022757"/>
    </source>
</evidence>
<dbReference type="InterPro" id="IPR043504">
    <property type="entry name" value="Peptidase_S1_PA_chymotrypsin"/>
</dbReference>
<keyword evidence="5 11" id="KW-0378">Hydrolase</keyword>
<dbReference type="Gene3D" id="2.40.10.10">
    <property type="entry name" value="Trypsin-like serine proteases"/>
    <property type="match status" value="1"/>
</dbReference>